<dbReference type="GO" id="GO:0016491">
    <property type="term" value="F:oxidoreductase activity"/>
    <property type="evidence" value="ECO:0007669"/>
    <property type="project" value="UniProtKB-KW"/>
</dbReference>
<dbReference type="InterPro" id="IPR027443">
    <property type="entry name" value="IPNS-like_sf"/>
</dbReference>
<comment type="similarity">
    <text evidence="3">Belongs to the iron/ascorbate-dependent oxidoreductase family.</text>
</comment>
<keyword evidence="1 3" id="KW-0479">Metal-binding</keyword>
<dbReference type="Pfam" id="PF14226">
    <property type="entry name" value="DIOX_N"/>
    <property type="match status" value="1"/>
</dbReference>
<dbReference type="Pfam" id="PF03171">
    <property type="entry name" value="2OG-FeII_Oxy"/>
    <property type="match status" value="1"/>
</dbReference>
<gene>
    <name evidence="5" type="ORF">TIFTF001_006714</name>
</gene>
<dbReference type="EMBL" id="BTGU01000006">
    <property type="protein sequence ID" value="GMN37297.1"/>
    <property type="molecule type" value="Genomic_DNA"/>
</dbReference>
<accession>A0AA87ZNM4</accession>
<dbReference type="AlphaFoldDB" id="A0AA87ZNM4"/>
<keyword evidence="2 3" id="KW-0408">Iron</keyword>
<dbReference type="Proteomes" id="UP001187192">
    <property type="component" value="Unassembled WGS sequence"/>
</dbReference>
<comment type="caution">
    <text evidence="5">The sequence shown here is derived from an EMBL/GenBank/DDBJ whole genome shotgun (WGS) entry which is preliminary data.</text>
</comment>
<proteinExistence type="inferred from homology"/>
<evidence type="ECO:0000256" key="3">
    <source>
        <dbReference type="RuleBase" id="RU003682"/>
    </source>
</evidence>
<organism evidence="5 6">
    <name type="scientific">Ficus carica</name>
    <name type="common">Common fig</name>
    <dbReference type="NCBI Taxonomy" id="3494"/>
    <lineage>
        <taxon>Eukaryota</taxon>
        <taxon>Viridiplantae</taxon>
        <taxon>Streptophyta</taxon>
        <taxon>Embryophyta</taxon>
        <taxon>Tracheophyta</taxon>
        <taxon>Spermatophyta</taxon>
        <taxon>Magnoliopsida</taxon>
        <taxon>eudicotyledons</taxon>
        <taxon>Gunneridae</taxon>
        <taxon>Pentapetalae</taxon>
        <taxon>rosids</taxon>
        <taxon>fabids</taxon>
        <taxon>Rosales</taxon>
        <taxon>Moraceae</taxon>
        <taxon>Ficeae</taxon>
        <taxon>Ficus</taxon>
    </lineage>
</organism>
<protein>
    <recommendedName>
        <fullName evidence="4">Fe2OG dioxygenase domain-containing protein</fullName>
    </recommendedName>
</protein>
<evidence type="ECO:0000313" key="6">
    <source>
        <dbReference type="Proteomes" id="UP001187192"/>
    </source>
</evidence>
<dbReference type="PANTHER" id="PTHR47990">
    <property type="entry name" value="2-OXOGLUTARATE (2OG) AND FE(II)-DEPENDENT OXYGENASE SUPERFAMILY PROTEIN-RELATED"/>
    <property type="match status" value="1"/>
</dbReference>
<dbReference type="InterPro" id="IPR044861">
    <property type="entry name" value="IPNS-like_FE2OG_OXY"/>
</dbReference>
<feature type="domain" description="Fe2OG dioxygenase" evidence="4">
    <location>
        <begin position="121"/>
        <end position="222"/>
    </location>
</feature>
<dbReference type="InterPro" id="IPR026992">
    <property type="entry name" value="DIOX_N"/>
</dbReference>
<evidence type="ECO:0000259" key="4">
    <source>
        <dbReference type="PROSITE" id="PS51471"/>
    </source>
</evidence>
<dbReference type="InterPro" id="IPR005123">
    <property type="entry name" value="Oxoglu/Fe-dep_dioxygenase_dom"/>
</dbReference>
<evidence type="ECO:0000313" key="5">
    <source>
        <dbReference type="EMBL" id="GMN37297.1"/>
    </source>
</evidence>
<sequence length="273" mass="30688">MGSETPLSNLKLPVIDFSIQSLNPGTPQWDSVRSQVRQSLEEFGCFEAVFYKIPSDVREAVFNSLQELFDLPLQTKLRNVSKKPFHGYVGQYPAVPLYESMGIEEANIHEKVKYLEEHIGSANYLLRVMKYKGPETTETKLGLNAHTDKNILTILSQNQVEGLEVQTKGGEWISVNPSPGSFIVMIGDSLYAWANGRLHSPYHRVMMTGNEARYSAGLFSVPKAGYIVKSPEELADEEHPLLFKPFDHVKFLGFYYTEAGQRAESALKTYCGV</sequence>
<dbReference type="PROSITE" id="PS51471">
    <property type="entry name" value="FE2OG_OXY"/>
    <property type="match status" value="1"/>
</dbReference>
<dbReference type="Gene3D" id="2.60.120.330">
    <property type="entry name" value="B-lactam Antibiotic, Isopenicillin N Synthase, Chain"/>
    <property type="match status" value="2"/>
</dbReference>
<evidence type="ECO:0000256" key="1">
    <source>
        <dbReference type="ARBA" id="ARBA00022723"/>
    </source>
</evidence>
<dbReference type="GO" id="GO:0046872">
    <property type="term" value="F:metal ion binding"/>
    <property type="evidence" value="ECO:0007669"/>
    <property type="project" value="UniProtKB-KW"/>
</dbReference>
<keyword evidence="6" id="KW-1185">Reference proteome</keyword>
<dbReference type="SUPFAM" id="SSF51197">
    <property type="entry name" value="Clavaminate synthase-like"/>
    <property type="match status" value="1"/>
</dbReference>
<dbReference type="InterPro" id="IPR050231">
    <property type="entry name" value="Iron_ascorbate_oxido_reductase"/>
</dbReference>
<name>A0AA87ZNM4_FICCA</name>
<evidence type="ECO:0000256" key="2">
    <source>
        <dbReference type="ARBA" id="ARBA00023004"/>
    </source>
</evidence>
<keyword evidence="3" id="KW-0560">Oxidoreductase</keyword>
<reference evidence="5" key="1">
    <citation type="submission" date="2023-07" db="EMBL/GenBank/DDBJ databases">
        <title>draft genome sequence of fig (Ficus carica).</title>
        <authorList>
            <person name="Takahashi T."/>
            <person name="Nishimura K."/>
        </authorList>
    </citation>
    <scope>NUCLEOTIDE SEQUENCE</scope>
</reference>